<proteinExistence type="predicted"/>
<dbReference type="InterPro" id="IPR000843">
    <property type="entry name" value="HTH_LacI"/>
</dbReference>
<evidence type="ECO:0000313" key="6">
    <source>
        <dbReference type="EMBL" id="QTN01558.1"/>
    </source>
</evidence>
<dbReference type="InterPro" id="IPR010982">
    <property type="entry name" value="Lambda_DNA-bd_dom_sf"/>
</dbReference>
<dbReference type="CDD" id="cd19977">
    <property type="entry name" value="PBP1_EndR-like"/>
    <property type="match status" value="1"/>
</dbReference>
<evidence type="ECO:0000313" key="7">
    <source>
        <dbReference type="Proteomes" id="UP000665043"/>
    </source>
</evidence>
<dbReference type="Gene3D" id="3.40.50.2300">
    <property type="match status" value="2"/>
</dbReference>
<name>A0ABX7VX50_9BACI</name>
<evidence type="ECO:0000256" key="2">
    <source>
        <dbReference type="ARBA" id="ARBA00023015"/>
    </source>
</evidence>
<evidence type="ECO:0000259" key="5">
    <source>
        <dbReference type="PROSITE" id="PS50932"/>
    </source>
</evidence>
<dbReference type="PANTHER" id="PTHR30146:SF148">
    <property type="entry name" value="HTH-TYPE TRANSCRIPTIONAL REPRESSOR PURR-RELATED"/>
    <property type="match status" value="1"/>
</dbReference>
<dbReference type="PRINTS" id="PR00036">
    <property type="entry name" value="HTHLACI"/>
</dbReference>
<dbReference type="EMBL" id="CP046956">
    <property type="protein sequence ID" value="QTN01558.1"/>
    <property type="molecule type" value="Genomic_DNA"/>
</dbReference>
<dbReference type="Proteomes" id="UP000665043">
    <property type="component" value="Chromosome"/>
</dbReference>
<dbReference type="PROSITE" id="PS50932">
    <property type="entry name" value="HTH_LACI_2"/>
    <property type="match status" value="1"/>
</dbReference>
<keyword evidence="4" id="KW-0804">Transcription</keyword>
<evidence type="ECO:0000256" key="4">
    <source>
        <dbReference type="ARBA" id="ARBA00023163"/>
    </source>
</evidence>
<keyword evidence="7" id="KW-1185">Reference proteome</keyword>
<organism evidence="6 7">
    <name type="scientific">Sediminibacillus dalangtanensis</name>
    <dbReference type="NCBI Taxonomy" id="2729421"/>
    <lineage>
        <taxon>Bacteria</taxon>
        <taxon>Bacillati</taxon>
        <taxon>Bacillota</taxon>
        <taxon>Bacilli</taxon>
        <taxon>Bacillales</taxon>
        <taxon>Bacillaceae</taxon>
        <taxon>Sediminibacillus</taxon>
    </lineage>
</organism>
<gene>
    <name evidence="6" type="ORF">ERJ70_14605</name>
</gene>
<reference evidence="6 7" key="1">
    <citation type="submission" date="2019-12" db="EMBL/GenBank/DDBJ databases">
        <title>The whole genome sequencing of a strain isolated from a Mars analog, Dalangtan Playa.</title>
        <authorList>
            <person name="Huang T."/>
        </authorList>
    </citation>
    <scope>NUCLEOTIDE SEQUENCE [LARGE SCALE GENOMIC DNA]</scope>
    <source>
        <strain evidence="6 7">DP4-553-S</strain>
    </source>
</reference>
<dbReference type="InterPro" id="IPR001761">
    <property type="entry name" value="Peripla_BP/Lac1_sug-bd_dom"/>
</dbReference>
<accession>A0ABX7VX50</accession>
<evidence type="ECO:0000256" key="3">
    <source>
        <dbReference type="ARBA" id="ARBA00023125"/>
    </source>
</evidence>
<dbReference type="PROSITE" id="PS00356">
    <property type="entry name" value="HTH_LACI_1"/>
    <property type="match status" value="1"/>
</dbReference>
<dbReference type="SUPFAM" id="SSF53822">
    <property type="entry name" value="Periplasmic binding protein-like I"/>
    <property type="match status" value="1"/>
</dbReference>
<dbReference type="Pfam" id="PF00532">
    <property type="entry name" value="Peripla_BP_1"/>
    <property type="match status" value="1"/>
</dbReference>
<feature type="domain" description="HTH lacI-type" evidence="5">
    <location>
        <begin position="4"/>
        <end position="59"/>
    </location>
</feature>
<keyword evidence="3 6" id="KW-0238">DNA-binding</keyword>
<dbReference type="RefSeq" id="WP_209369413.1">
    <property type="nucleotide sequence ID" value="NZ_CP046956.1"/>
</dbReference>
<dbReference type="PANTHER" id="PTHR30146">
    <property type="entry name" value="LACI-RELATED TRANSCRIPTIONAL REPRESSOR"/>
    <property type="match status" value="1"/>
</dbReference>
<keyword evidence="2" id="KW-0805">Transcription regulation</keyword>
<evidence type="ECO:0000256" key="1">
    <source>
        <dbReference type="ARBA" id="ARBA00022491"/>
    </source>
</evidence>
<dbReference type="Gene3D" id="1.10.260.40">
    <property type="entry name" value="lambda repressor-like DNA-binding domains"/>
    <property type="match status" value="1"/>
</dbReference>
<sequence>MKTVTIKDVARKAGVSPSTVSQYVNKRYHYMGEKTKKKVAEAIEELGFHPNTVARSLKQKKTLTIGVIISNILHRYSTVVSRSIEDYCYNYEYHTIICNADDDPEKEQKYVEMLLAKQIDGLIVVPTNHNRELYQSLKDRNIPVVFLDRYIEGLEIPTVVVDNLKITEQAINHWIEAGHSRISLITAPLKVSTRIERVEGYKQALRRAELPIEDAYLHHVKMKDVQDVCRQMLELEQPPTAILAASDLVLVELVKFIKQEHIQVPDELALMVFDEVHLAELHEPPITTINQPFYEMGQKAASLLMDMIDHKPVEDKKYEFEATINIRESSETKLLNKGVL</sequence>
<dbReference type="SUPFAM" id="SSF47413">
    <property type="entry name" value="lambda repressor-like DNA-binding domains"/>
    <property type="match status" value="1"/>
</dbReference>
<dbReference type="SMART" id="SM00354">
    <property type="entry name" value="HTH_LACI"/>
    <property type="match status" value="1"/>
</dbReference>
<dbReference type="GO" id="GO:0003677">
    <property type="term" value="F:DNA binding"/>
    <property type="evidence" value="ECO:0007669"/>
    <property type="project" value="UniProtKB-KW"/>
</dbReference>
<dbReference type="CDD" id="cd01392">
    <property type="entry name" value="HTH_LacI"/>
    <property type="match status" value="1"/>
</dbReference>
<dbReference type="InterPro" id="IPR028082">
    <property type="entry name" value="Peripla_BP_I"/>
</dbReference>
<dbReference type="Pfam" id="PF00356">
    <property type="entry name" value="LacI"/>
    <property type="match status" value="1"/>
</dbReference>
<keyword evidence="1" id="KW-0678">Repressor</keyword>
<protein>
    <submittedName>
        <fullName evidence="6">LacI family DNA-binding transcriptional regulator</fullName>
    </submittedName>
</protein>